<accession>A0AAD2PXP0</accession>
<comment type="caution">
    <text evidence="3">The sequence shown here is derived from an EMBL/GenBank/DDBJ whole genome shotgun (WGS) entry which is preliminary data.</text>
</comment>
<gene>
    <name evidence="3" type="ORF">CYCCA115_LOCUS22559</name>
</gene>
<keyword evidence="1" id="KW-0175">Coiled coil</keyword>
<dbReference type="Proteomes" id="UP001295423">
    <property type="component" value="Unassembled WGS sequence"/>
</dbReference>
<feature type="compositionally biased region" description="Low complexity" evidence="2">
    <location>
        <begin position="480"/>
        <end position="490"/>
    </location>
</feature>
<feature type="region of interest" description="Disordered" evidence="2">
    <location>
        <begin position="184"/>
        <end position="217"/>
    </location>
</feature>
<reference evidence="3" key="1">
    <citation type="submission" date="2023-08" db="EMBL/GenBank/DDBJ databases">
        <authorList>
            <person name="Audoor S."/>
            <person name="Bilcke G."/>
        </authorList>
    </citation>
    <scope>NUCLEOTIDE SEQUENCE</scope>
</reference>
<organism evidence="3 4">
    <name type="scientific">Cylindrotheca closterium</name>
    <dbReference type="NCBI Taxonomy" id="2856"/>
    <lineage>
        <taxon>Eukaryota</taxon>
        <taxon>Sar</taxon>
        <taxon>Stramenopiles</taxon>
        <taxon>Ochrophyta</taxon>
        <taxon>Bacillariophyta</taxon>
        <taxon>Bacillariophyceae</taxon>
        <taxon>Bacillariophycidae</taxon>
        <taxon>Bacillariales</taxon>
        <taxon>Bacillariaceae</taxon>
        <taxon>Cylindrotheca</taxon>
    </lineage>
</organism>
<feature type="compositionally biased region" description="Basic and acidic residues" evidence="2">
    <location>
        <begin position="79"/>
        <end position="94"/>
    </location>
</feature>
<evidence type="ECO:0000256" key="1">
    <source>
        <dbReference type="SAM" id="Coils"/>
    </source>
</evidence>
<feature type="region of interest" description="Disordered" evidence="2">
    <location>
        <begin position="585"/>
        <end position="606"/>
    </location>
</feature>
<sequence length="817" mass="89727">MSADGTNVDASMNKEASKESTSESPGDQNDGVPGASSVVAESAADTDTADAQLDENVKSMDDNNNKASKGDDTASEAPSESKDADASSTKKEAELSTYSTRGRSSNDPDFDSRVAREALEEIGRKESSSTTSLGASFLESLSEEERRSRTRYLPEVDGMHSLRKLEIKEDLHLARALLASASSITGKKKKRGSRNDEGAMDVDGGGVLSPDEDISETPRSGHIVEMRSRDLIIPCQAFVAPPGVMVDEEGGTSPVPPKNGVQSPLEVDSVTAFNPPRPPESIGAKKKHRMLRWERRPEDVESDLNNYRKTVQRTRQELQNAETEYGRLQTVDAHLRWHFLNHLNLLNDEYVRLNGEMGLVQQECIKAADLVASRTRSRGAGKGSYVMRDVLNVLKQRQTENPDEMQTDINEAAVQSLLPAIVPGIGGVPFATLKDFKNDTTIEMNKPANAWIVAGDKVETPYGKGEVVAVRAASVDRTSGKASSKNSAGGEDPSNADSSKPGEKLEEYKPAAILPPVISVRLPFGTGHFTMSQIKVLESPASFTDKQLAKRWESMVETAMDVGGALDVGAMSSLDVVPAEEEIDEDAVMDVDRPAASNDEENNDALDDEDARFLPFGSGLMPTAYGRGVFLATMPLEELEKEIHHALHDGEGVLGRPTNPGVPDDIKEWEKQQQEFLTLKAESLHLRNNLFRQRRIRLLNTRTRDSAVDRYERAESLVAEMRVDLKSLIGRLDTDLKELGINEDMAEKILADFYRGEDEEEGEASPLKRQRRSTRTDEEIDGDVIAYREGASDRESFEDLSGDEMEAHRAKKIRPSQ</sequence>
<feature type="region of interest" description="Disordered" evidence="2">
    <location>
        <begin position="754"/>
        <end position="817"/>
    </location>
</feature>
<feature type="coiled-coil region" evidence="1">
    <location>
        <begin position="304"/>
        <end position="331"/>
    </location>
</feature>
<feature type="compositionally biased region" description="Polar residues" evidence="2">
    <location>
        <begin position="1"/>
        <end position="10"/>
    </location>
</feature>
<keyword evidence="4" id="KW-1185">Reference proteome</keyword>
<feature type="region of interest" description="Disordered" evidence="2">
    <location>
        <begin position="1"/>
        <end position="152"/>
    </location>
</feature>
<feature type="compositionally biased region" description="Basic and acidic residues" evidence="2">
    <location>
        <begin position="104"/>
        <end position="127"/>
    </location>
</feature>
<dbReference type="EMBL" id="CAKOGP040002313">
    <property type="protein sequence ID" value="CAJ1966995.1"/>
    <property type="molecule type" value="Genomic_DNA"/>
</dbReference>
<feature type="compositionally biased region" description="Basic and acidic residues" evidence="2">
    <location>
        <begin position="143"/>
        <end position="152"/>
    </location>
</feature>
<protein>
    <submittedName>
        <fullName evidence="3">Uncharacterized protein</fullName>
    </submittedName>
</protein>
<dbReference type="AlphaFoldDB" id="A0AAD2PXP0"/>
<name>A0AAD2PXP0_9STRA</name>
<feature type="region of interest" description="Disordered" evidence="2">
    <location>
        <begin position="473"/>
        <end position="503"/>
    </location>
</feature>
<evidence type="ECO:0000313" key="4">
    <source>
        <dbReference type="Proteomes" id="UP001295423"/>
    </source>
</evidence>
<evidence type="ECO:0000313" key="3">
    <source>
        <dbReference type="EMBL" id="CAJ1966995.1"/>
    </source>
</evidence>
<evidence type="ECO:0000256" key="2">
    <source>
        <dbReference type="SAM" id="MobiDB-lite"/>
    </source>
</evidence>
<proteinExistence type="predicted"/>
<feature type="compositionally biased region" description="Basic and acidic residues" evidence="2">
    <location>
        <begin position="55"/>
        <end position="72"/>
    </location>
</feature>